<dbReference type="GO" id="GO:0055129">
    <property type="term" value="P:L-proline biosynthetic process"/>
    <property type="evidence" value="ECO:0007669"/>
    <property type="project" value="UniProtKB-UniRule"/>
</dbReference>
<dbReference type="PIRSF" id="PIRSF000193">
    <property type="entry name" value="Pyrrol-5-carb_rd"/>
    <property type="match status" value="1"/>
</dbReference>
<accession>W6S1G4</accession>
<keyword evidence="6 9" id="KW-0521">NADP</keyword>
<comment type="catalytic activity">
    <reaction evidence="9">
        <text>L-proline + NAD(+) = (S)-1-pyrroline-5-carboxylate + NADH + 2 H(+)</text>
        <dbReference type="Rhea" id="RHEA:14105"/>
        <dbReference type="ChEBI" id="CHEBI:15378"/>
        <dbReference type="ChEBI" id="CHEBI:17388"/>
        <dbReference type="ChEBI" id="CHEBI:57540"/>
        <dbReference type="ChEBI" id="CHEBI:57945"/>
        <dbReference type="ChEBI" id="CHEBI:60039"/>
        <dbReference type="EC" id="1.5.1.2"/>
    </reaction>
</comment>
<dbReference type="STRING" id="1216932.CM240_2595"/>
<evidence type="ECO:0000256" key="12">
    <source>
        <dbReference type="RuleBase" id="RU003903"/>
    </source>
</evidence>
<keyword evidence="4 9" id="KW-0028">Amino-acid biosynthesis</keyword>
<dbReference type="InterPro" id="IPR008927">
    <property type="entry name" value="6-PGluconate_DH-like_C_sf"/>
</dbReference>
<proteinExistence type="inferred from homology"/>
<dbReference type="Gene3D" id="3.40.50.720">
    <property type="entry name" value="NAD(P)-binding Rossmann-like Domain"/>
    <property type="match status" value="1"/>
</dbReference>
<feature type="domain" description="Pyrroline-5-carboxylate reductase catalytic N-terminal" evidence="13">
    <location>
        <begin position="4"/>
        <end position="99"/>
    </location>
</feature>
<evidence type="ECO:0000256" key="1">
    <source>
        <dbReference type="ARBA" id="ARBA00004496"/>
    </source>
</evidence>
<dbReference type="InterPro" id="IPR028939">
    <property type="entry name" value="P5C_Rdtase_cat_N"/>
</dbReference>
<reference evidence="15 16" key="1">
    <citation type="submission" date="2013-11" db="EMBL/GenBank/DDBJ databases">
        <title>Complete genome sequence of Clostridum sp. M2/40.</title>
        <authorList>
            <person name="Wibberg D."/>
            <person name="Puehler A."/>
            <person name="Schlueter A."/>
        </authorList>
    </citation>
    <scope>NUCLEOTIDE SEQUENCE [LARGE SCALE GENOMIC DNA]</scope>
    <source>
        <strain evidence="16">M2/40</strain>
    </source>
</reference>
<evidence type="ECO:0000256" key="4">
    <source>
        <dbReference type="ARBA" id="ARBA00022605"/>
    </source>
</evidence>
<comment type="function">
    <text evidence="8 9">Catalyzes the reduction of 1-pyrroline-5-carboxylate (PCA) to L-proline.</text>
</comment>
<dbReference type="HAMAP" id="MF_01925">
    <property type="entry name" value="P5C_reductase"/>
    <property type="match status" value="1"/>
</dbReference>
<dbReference type="Gene3D" id="1.10.3730.10">
    <property type="entry name" value="ProC C-terminal domain-like"/>
    <property type="match status" value="1"/>
</dbReference>
<dbReference type="InterPro" id="IPR000304">
    <property type="entry name" value="Pyrroline-COOH_reductase"/>
</dbReference>
<feature type="domain" description="Pyrroline-5-carboxylate reductase dimerisation" evidence="14">
    <location>
        <begin position="162"/>
        <end position="266"/>
    </location>
</feature>
<name>W6S1G4_9CLOT</name>
<dbReference type="InterPro" id="IPR029036">
    <property type="entry name" value="P5CR_dimer"/>
</dbReference>
<evidence type="ECO:0000259" key="13">
    <source>
        <dbReference type="Pfam" id="PF03807"/>
    </source>
</evidence>
<dbReference type="eggNOG" id="COG0345">
    <property type="taxonomic scope" value="Bacteria"/>
</dbReference>
<organism evidence="15 16">
    <name type="scientific">Clostridium bornimense</name>
    <dbReference type="NCBI Taxonomy" id="1216932"/>
    <lineage>
        <taxon>Bacteria</taxon>
        <taxon>Bacillati</taxon>
        <taxon>Bacillota</taxon>
        <taxon>Clostridia</taxon>
        <taxon>Eubacteriales</taxon>
        <taxon>Clostridiaceae</taxon>
        <taxon>Clostridium</taxon>
    </lineage>
</organism>
<dbReference type="EMBL" id="HG917868">
    <property type="protein sequence ID" value="CDM69719.1"/>
    <property type="molecule type" value="Genomic_DNA"/>
</dbReference>
<dbReference type="PROSITE" id="PS00521">
    <property type="entry name" value="P5CR"/>
    <property type="match status" value="1"/>
</dbReference>
<dbReference type="UniPathway" id="UPA00098">
    <property type="reaction ID" value="UER00361"/>
</dbReference>
<dbReference type="KEGG" id="clt:CM240_2595"/>
<dbReference type="RefSeq" id="WP_044039507.1">
    <property type="nucleotide sequence ID" value="NZ_HG917868.1"/>
</dbReference>
<evidence type="ECO:0000256" key="3">
    <source>
        <dbReference type="ARBA" id="ARBA00022490"/>
    </source>
</evidence>
<sequence length="266" mass="28480">MNKKISFLGCGNMAQAIINGVIKANLVDPRNVMATDFDVNKTNYIKETLGISISNDNNEAVNFADIIVLCVKPQHIKSLLADVKNVITNKQTIVSIAAGVDIKMLQALLDDDKKIVRVMPNTPALVGEGASALCKNKNVTEEEFKEIVDMFSSFGVAEVVTENLIDAVVGVSGSSPAFVYMFIEALADGAVLEGLPRDKAIKMAAQAVLGSAKMVLETGDHPGKLKDNVCSPAGTTIEAVYALEKNNFRGTVIEAVHKAAEKNRNM</sequence>
<evidence type="ECO:0000256" key="6">
    <source>
        <dbReference type="ARBA" id="ARBA00022857"/>
    </source>
</evidence>
<dbReference type="SUPFAM" id="SSF48179">
    <property type="entry name" value="6-phosphogluconate dehydrogenase C-terminal domain-like"/>
    <property type="match status" value="1"/>
</dbReference>
<evidence type="ECO:0000256" key="5">
    <source>
        <dbReference type="ARBA" id="ARBA00022650"/>
    </source>
</evidence>
<dbReference type="AlphaFoldDB" id="W6S1G4"/>
<dbReference type="OrthoDB" id="9805754at2"/>
<keyword evidence="5 9" id="KW-0641">Proline biosynthesis</keyword>
<dbReference type="InterPro" id="IPR036291">
    <property type="entry name" value="NAD(P)-bd_dom_sf"/>
</dbReference>
<dbReference type="SUPFAM" id="SSF51735">
    <property type="entry name" value="NAD(P)-binding Rossmann-fold domains"/>
    <property type="match status" value="1"/>
</dbReference>
<dbReference type="FunFam" id="1.10.3730.10:FF:000001">
    <property type="entry name" value="Pyrroline-5-carboxylate reductase"/>
    <property type="match status" value="1"/>
</dbReference>
<evidence type="ECO:0000313" key="15">
    <source>
        <dbReference type="EMBL" id="CDM69719.1"/>
    </source>
</evidence>
<feature type="binding site" evidence="11">
    <location>
        <position position="57"/>
    </location>
    <ligand>
        <name>NADPH</name>
        <dbReference type="ChEBI" id="CHEBI:57783"/>
    </ligand>
</feature>
<comment type="similarity">
    <text evidence="2 9 12">Belongs to the pyrroline-5-carboxylate reductase family.</text>
</comment>
<keyword evidence="3 9" id="KW-0963">Cytoplasm</keyword>
<dbReference type="FunFam" id="3.40.50.720:FF:000190">
    <property type="entry name" value="Pyrroline-5-carboxylate reductase"/>
    <property type="match status" value="1"/>
</dbReference>
<evidence type="ECO:0000259" key="14">
    <source>
        <dbReference type="Pfam" id="PF14748"/>
    </source>
</evidence>
<protein>
    <recommendedName>
        <fullName evidence="9 10">Pyrroline-5-carboxylate reductase</fullName>
        <shortName evidence="9">P5C reductase</shortName>
        <shortName evidence="9">P5CR</shortName>
        <ecNumber evidence="9 10">1.5.1.2</ecNumber>
    </recommendedName>
    <alternativeName>
        <fullName evidence="9">PCA reductase</fullName>
    </alternativeName>
</protein>
<evidence type="ECO:0000256" key="2">
    <source>
        <dbReference type="ARBA" id="ARBA00005525"/>
    </source>
</evidence>
<dbReference type="HOGENOM" id="CLU_042344_3_1_9"/>
<evidence type="ECO:0000313" key="16">
    <source>
        <dbReference type="Proteomes" id="UP000019426"/>
    </source>
</evidence>
<dbReference type="PANTHER" id="PTHR11645:SF0">
    <property type="entry name" value="PYRROLINE-5-CARBOXYLATE REDUCTASE 3"/>
    <property type="match status" value="1"/>
</dbReference>
<keyword evidence="16" id="KW-1185">Reference proteome</keyword>
<evidence type="ECO:0000256" key="8">
    <source>
        <dbReference type="ARBA" id="ARBA00058118"/>
    </source>
</evidence>
<comment type="catalytic activity">
    <reaction evidence="9 12">
        <text>L-proline + NADP(+) = (S)-1-pyrroline-5-carboxylate + NADPH + 2 H(+)</text>
        <dbReference type="Rhea" id="RHEA:14109"/>
        <dbReference type="ChEBI" id="CHEBI:15378"/>
        <dbReference type="ChEBI" id="CHEBI:17388"/>
        <dbReference type="ChEBI" id="CHEBI:57783"/>
        <dbReference type="ChEBI" id="CHEBI:58349"/>
        <dbReference type="ChEBI" id="CHEBI:60039"/>
        <dbReference type="EC" id="1.5.1.2"/>
    </reaction>
</comment>
<dbReference type="Proteomes" id="UP000019426">
    <property type="component" value="Chromosome M2/40_rep1"/>
</dbReference>
<gene>
    <name evidence="9 15" type="primary">proC</name>
    <name evidence="15" type="ORF">CM240_2595</name>
</gene>
<dbReference type="Pfam" id="PF03807">
    <property type="entry name" value="F420_oxidored"/>
    <property type="match status" value="1"/>
</dbReference>
<dbReference type="NCBIfam" id="TIGR00112">
    <property type="entry name" value="proC"/>
    <property type="match status" value="1"/>
</dbReference>
<evidence type="ECO:0000256" key="9">
    <source>
        <dbReference type="HAMAP-Rule" id="MF_01925"/>
    </source>
</evidence>
<comment type="subcellular location">
    <subcellularLocation>
        <location evidence="1 9">Cytoplasm</location>
    </subcellularLocation>
</comment>
<evidence type="ECO:0000256" key="11">
    <source>
        <dbReference type="PIRSR" id="PIRSR000193-1"/>
    </source>
</evidence>
<feature type="binding site" evidence="11">
    <location>
        <begin position="8"/>
        <end position="13"/>
    </location>
    <ligand>
        <name>NADP(+)</name>
        <dbReference type="ChEBI" id="CHEBI:58349"/>
    </ligand>
</feature>
<keyword evidence="7 9" id="KW-0560">Oxidoreductase</keyword>
<dbReference type="GO" id="GO:0004735">
    <property type="term" value="F:pyrroline-5-carboxylate reductase activity"/>
    <property type="evidence" value="ECO:0007669"/>
    <property type="project" value="UniProtKB-UniRule"/>
</dbReference>
<dbReference type="InterPro" id="IPR053790">
    <property type="entry name" value="P5CR-like_CS"/>
</dbReference>
<dbReference type="GO" id="GO:0005737">
    <property type="term" value="C:cytoplasm"/>
    <property type="evidence" value="ECO:0007669"/>
    <property type="project" value="UniProtKB-SubCell"/>
</dbReference>
<comment type="pathway">
    <text evidence="9 12">Amino-acid biosynthesis; L-proline biosynthesis; L-proline from L-glutamate 5-semialdehyde: step 1/1.</text>
</comment>
<evidence type="ECO:0000256" key="7">
    <source>
        <dbReference type="ARBA" id="ARBA00023002"/>
    </source>
</evidence>
<dbReference type="PANTHER" id="PTHR11645">
    <property type="entry name" value="PYRROLINE-5-CARBOXYLATE REDUCTASE"/>
    <property type="match status" value="1"/>
</dbReference>
<dbReference type="PATRIC" id="fig|1216932.3.peg.2562"/>
<dbReference type="Pfam" id="PF14748">
    <property type="entry name" value="P5CR_dimer"/>
    <property type="match status" value="1"/>
</dbReference>
<evidence type="ECO:0000256" key="10">
    <source>
        <dbReference type="NCBIfam" id="TIGR00112"/>
    </source>
</evidence>
<dbReference type="EC" id="1.5.1.2" evidence="9 10"/>